<dbReference type="GO" id="GO:0003677">
    <property type="term" value="F:DNA binding"/>
    <property type="evidence" value="ECO:0007669"/>
    <property type="project" value="UniProtKB-UniRule"/>
</dbReference>
<dbReference type="Proteomes" id="UP000028534">
    <property type="component" value="Unassembled WGS sequence"/>
</dbReference>
<keyword evidence="1 2" id="KW-0238">DNA-binding</keyword>
<dbReference type="InterPro" id="IPR016032">
    <property type="entry name" value="Sig_transdc_resp-reg_C-effctor"/>
</dbReference>
<proteinExistence type="predicted"/>
<dbReference type="SUPFAM" id="SSF48452">
    <property type="entry name" value="TPR-like"/>
    <property type="match status" value="1"/>
</dbReference>
<reference evidence="4 5" key="1">
    <citation type="submission" date="2014-03" db="EMBL/GenBank/DDBJ databases">
        <title>Genome sequence of Sphingobium yanoikuyae B1.</title>
        <authorList>
            <person name="Gan H.M."/>
            <person name="Gan H.Y."/>
            <person name="Savka M.A."/>
        </authorList>
    </citation>
    <scope>NUCLEOTIDE SEQUENCE [LARGE SCALE GENOMIC DNA]</scope>
    <source>
        <strain evidence="4 5">B1</strain>
    </source>
</reference>
<dbReference type="Pfam" id="PF00486">
    <property type="entry name" value="Trans_reg_C"/>
    <property type="match status" value="1"/>
</dbReference>
<dbReference type="PROSITE" id="PS51755">
    <property type="entry name" value="OMPR_PHOB"/>
    <property type="match status" value="1"/>
</dbReference>
<sequence>MADGDRQLLGERRSFGPFALLPAERLLTRDGVPVEIGGRSFDLLVVLTEQPGQILSKRDLLKRVWPDVVVEDGSLRFHMAGLRKLLGEGTDGARYIATQVGVGYAFVAPVAVQGPETGQTVKPTPGPIAPTHNIPPRLPHLIGRTEDLALLQERVVDTPLFTIVGAGGVGKTSLAIEIGHALAPQFANRVAFVDFSMLENPGLVRPMIAGAMGLTVQSDDPLAVILGHLRDQSFLLLLDNCEHLIAPTAELVEHIIDAAPQVRILATSREPLRVRGEHVHRLDALGYPDDAQALTLAELRSYPAIELFLERASAADSLFQVDEGDARLIGDLCARLGGMALPIELAAVRAATHGLEATARQLGERFSLMWPGRRTALPRQQTLQATLDWSHDLLSDVERIVLERLAIFVGPFSIDAALAVVADALVGADDIATAVDQLAAKSLIVPNRMRGAGTYRLLEMTRAHGRQHLLARGQSDFHANAQRHAAYYLAELEALLAQEDDVLQDQRPLRQQLGNIRSALDLAFGDNGDRRIAVRLAAASAPVFLNLSHLIECRNWCSRALGEMVDSERGTAIELELQGALAIALMFTRGNRPEAGKALDRALEIARLLEDRWSELRILGRLHIFHERIGEYQVAMDHAARAIQVAEAVGEDEAIGVAYSLSGISHHLAGNQIQARTDLEMSLTHAPQSLRSQTVRYGFDHRNRSIIALARTLWLTGDEQRAKVLARQAVEEAATLNHPVTLCIALIWSLSIHSWMMDFAAAEETLATFADCAEANALGPYIAAASGFAGEFAILRGKAGCDALTAIEQCLVRLRTARYDLLTTPFSIALAQGMMLDTRFTEAGNVIDATIRQCEANGEQCLMPELLRIKSRIAMALLDNATATSFLDRAMSLAQRQGAVAWKLRAADDLAAF</sequence>
<dbReference type="Gene3D" id="3.40.50.300">
    <property type="entry name" value="P-loop containing nucleotide triphosphate hydrolases"/>
    <property type="match status" value="1"/>
</dbReference>
<dbReference type="InterPro" id="IPR011990">
    <property type="entry name" value="TPR-like_helical_dom_sf"/>
</dbReference>
<dbReference type="RefSeq" id="WP_037518159.1">
    <property type="nucleotide sequence ID" value="NZ_JGVR01000005.1"/>
</dbReference>
<dbReference type="AlphaFoldDB" id="A0A084EQC6"/>
<evidence type="ECO:0000259" key="3">
    <source>
        <dbReference type="PROSITE" id="PS51755"/>
    </source>
</evidence>
<evidence type="ECO:0000256" key="2">
    <source>
        <dbReference type="PROSITE-ProRule" id="PRU01091"/>
    </source>
</evidence>
<organism evidence="4 5">
    <name type="scientific">Sphingobium yanoikuyae</name>
    <name type="common">Sphingomonas yanoikuyae</name>
    <dbReference type="NCBI Taxonomy" id="13690"/>
    <lineage>
        <taxon>Bacteria</taxon>
        <taxon>Pseudomonadati</taxon>
        <taxon>Pseudomonadota</taxon>
        <taxon>Alphaproteobacteria</taxon>
        <taxon>Sphingomonadales</taxon>
        <taxon>Sphingomonadaceae</taxon>
        <taxon>Sphingobium</taxon>
    </lineage>
</organism>
<dbReference type="Gene3D" id="1.25.40.10">
    <property type="entry name" value="Tetratricopeptide repeat domain"/>
    <property type="match status" value="1"/>
</dbReference>
<dbReference type="SUPFAM" id="SSF52540">
    <property type="entry name" value="P-loop containing nucleoside triphosphate hydrolases"/>
    <property type="match status" value="1"/>
</dbReference>
<dbReference type="CDD" id="cd00383">
    <property type="entry name" value="trans_reg_C"/>
    <property type="match status" value="1"/>
</dbReference>
<dbReference type="SUPFAM" id="SSF46894">
    <property type="entry name" value="C-terminal effector domain of the bipartite response regulators"/>
    <property type="match status" value="1"/>
</dbReference>
<dbReference type="EMBL" id="JGVR01000005">
    <property type="protein sequence ID" value="KEZ20168.1"/>
    <property type="molecule type" value="Genomic_DNA"/>
</dbReference>
<name>A0A084EQC6_SPHYA</name>
<dbReference type="PANTHER" id="PTHR47691:SF3">
    <property type="entry name" value="HTH-TYPE TRANSCRIPTIONAL REGULATOR RV0890C-RELATED"/>
    <property type="match status" value="1"/>
</dbReference>
<evidence type="ECO:0000313" key="5">
    <source>
        <dbReference type="Proteomes" id="UP000028534"/>
    </source>
</evidence>
<protein>
    <submittedName>
        <fullName evidence="4">Putative ATPase</fullName>
    </submittedName>
</protein>
<dbReference type="GO" id="GO:0006355">
    <property type="term" value="P:regulation of DNA-templated transcription"/>
    <property type="evidence" value="ECO:0007669"/>
    <property type="project" value="InterPro"/>
</dbReference>
<dbReference type="GO" id="GO:0000160">
    <property type="term" value="P:phosphorelay signal transduction system"/>
    <property type="evidence" value="ECO:0007669"/>
    <property type="project" value="InterPro"/>
</dbReference>
<comment type="caution">
    <text evidence="4">The sequence shown here is derived from an EMBL/GenBank/DDBJ whole genome shotgun (WGS) entry which is preliminary data.</text>
</comment>
<feature type="DNA-binding region" description="OmpR/PhoB-type" evidence="2">
    <location>
        <begin position="10"/>
        <end position="108"/>
    </location>
</feature>
<dbReference type="InterPro" id="IPR001867">
    <property type="entry name" value="OmpR/PhoB-type_DNA-bd"/>
</dbReference>
<dbReference type="SMART" id="SM00862">
    <property type="entry name" value="Trans_reg_C"/>
    <property type="match status" value="1"/>
</dbReference>
<dbReference type="PANTHER" id="PTHR47691">
    <property type="entry name" value="REGULATOR-RELATED"/>
    <property type="match status" value="1"/>
</dbReference>
<evidence type="ECO:0000256" key="1">
    <source>
        <dbReference type="ARBA" id="ARBA00023125"/>
    </source>
</evidence>
<feature type="domain" description="OmpR/PhoB-type" evidence="3">
    <location>
        <begin position="10"/>
        <end position="108"/>
    </location>
</feature>
<dbReference type="InterPro" id="IPR027417">
    <property type="entry name" value="P-loop_NTPase"/>
</dbReference>
<dbReference type="eggNOG" id="COG3903">
    <property type="taxonomic scope" value="Bacteria"/>
</dbReference>
<dbReference type="PATRIC" id="fig|13690.10.peg.1417"/>
<dbReference type="InterPro" id="IPR036388">
    <property type="entry name" value="WH-like_DNA-bd_sf"/>
</dbReference>
<evidence type="ECO:0000313" key="4">
    <source>
        <dbReference type="EMBL" id="KEZ20168.1"/>
    </source>
</evidence>
<accession>A0A084EQC6</accession>
<dbReference type="Gene3D" id="1.10.10.10">
    <property type="entry name" value="Winged helix-like DNA-binding domain superfamily/Winged helix DNA-binding domain"/>
    <property type="match status" value="1"/>
</dbReference>
<dbReference type="eggNOG" id="COG3710">
    <property type="taxonomic scope" value="Bacteria"/>
</dbReference>
<gene>
    <name evidence="4" type="ORF">CP98_01373</name>
</gene>